<proteinExistence type="predicted"/>
<protein>
    <submittedName>
        <fullName evidence="3">Uncharacterized protein</fullName>
    </submittedName>
</protein>
<dbReference type="AlphaFoldDB" id="A0AAC9WER2"/>
<feature type="transmembrane region" description="Helical" evidence="1">
    <location>
        <begin position="33"/>
        <end position="55"/>
    </location>
</feature>
<reference evidence="3 5" key="2">
    <citation type="submission" date="2017-03" db="EMBL/GenBank/DDBJ databases">
        <title>Complete sequence of Clostridium formicaceticum DSM 92.</title>
        <authorList>
            <person name="Poehlein A."/>
            <person name="Karl M."/>
            <person name="Bengelsdorf F.R."/>
            <person name="Duerre P."/>
            <person name="Daniel R."/>
        </authorList>
    </citation>
    <scope>NUCLEOTIDE SEQUENCE [LARGE SCALE GENOMIC DNA]</scope>
    <source>
        <strain evidence="3 5">DSM 92</strain>
    </source>
</reference>
<gene>
    <name evidence="2" type="ORF">BJL90_06635</name>
    <name evidence="3" type="ORF">CLFO_02190</name>
</gene>
<dbReference type="Proteomes" id="UP000177894">
    <property type="component" value="Chromosome"/>
</dbReference>
<keyword evidence="1" id="KW-0812">Transmembrane</keyword>
<dbReference type="RefSeq" id="WP_070965623.1">
    <property type="nucleotide sequence ID" value="NZ_CP017603.1"/>
</dbReference>
<reference evidence="2 4" key="1">
    <citation type="submission" date="2016-10" db="EMBL/GenBank/DDBJ databases">
        <title>Complete Genome Sequence of Acetogen Clostridium formicoaceticum ATCC 27076.</title>
        <authorList>
            <person name="Bao T."/>
            <person name="Cheng C."/>
            <person name="Zhao J."/>
            <person name="Yang S.-T."/>
            <person name="Wang J."/>
            <person name="Wang M."/>
        </authorList>
    </citation>
    <scope>NUCLEOTIDE SEQUENCE [LARGE SCALE GENOMIC DNA]</scope>
    <source>
        <strain evidence="2 4">ATCC 27076</strain>
    </source>
</reference>
<dbReference type="Proteomes" id="UP000192478">
    <property type="component" value="Chromosome"/>
</dbReference>
<organism evidence="3 5">
    <name type="scientific">Clostridium formicaceticum</name>
    <dbReference type="NCBI Taxonomy" id="1497"/>
    <lineage>
        <taxon>Bacteria</taxon>
        <taxon>Bacillati</taxon>
        <taxon>Bacillota</taxon>
        <taxon>Clostridia</taxon>
        <taxon>Eubacteriales</taxon>
        <taxon>Clostridiaceae</taxon>
        <taxon>Clostridium</taxon>
    </lineage>
</organism>
<evidence type="ECO:0000313" key="3">
    <source>
        <dbReference type="EMBL" id="ARE85903.1"/>
    </source>
</evidence>
<feature type="transmembrane region" description="Helical" evidence="1">
    <location>
        <begin position="12"/>
        <end position="27"/>
    </location>
</feature>
<evidence type="ECO:0000313" key="4">
    <source>
        <dbReference type="Proteomes" id="UP000177894"/>
    </source>
</evidence>
<sequence length="73" mass="8709">MVQRKKFKKTGWNWYACIFNMFWYYKQGIIDKAIIMTIIVLLSFGTGIIPIAFYCGTKGNEDRYRQMQKQITV</sequence>
<evidence type="ECO:0000313" key="5">
    <source>
        <dbReference type="Proteomes" id="UP000192478"/>
    </source>
</evidence>
<evidence type="ECO:0000313" key="2">
    <source>
        <dbReference type="EMBL" id="AOY75597.1"/>
    </source>
</evidence>
<keyword evidence="4" id="KW-1185">Reference proteome</keyword>
<accession>A0AAC9WER2</accession>
<dbReference type="EMBL" id="CP020559">
    <property type="protein sequence ID" value="ARE85903.1"/>
    <property type="molecule type" value="Genomic_DNA"/>
</dbReference>
<name>A0AAC9WER2_9CLOT</name>
<keyword evidence="1" id="KW-1133">Transmembrane helix</keyword>
<dbReference type="KEGG" id="cfm:BJL90_06635"/>
<evidence type="ECO:0000256" key="1">
    <source>
        <dbReference type="SAM" id="Phobius"/>
    </source>
</evidence>
<dbReference type="EMBL" id="CP017603">
    <property type="protein sequence ID" value="AOY75597.1"/>
    <property type="molecule type" value="Genomic_DNA"/>
</dbReference>
<keyword evidence="1" id="KW-0472">Membrane</keyword>